<protein>
    <recommendedName>
        <fullName evidence="4">Swi5-dependent recombination DNA repair protein 1 homolog</fullName>
    </recommendedName>
</protein>
<proteinExistence type="predicted"/>
<feature type="compositionally biased region" description="Basic and acidic residues" evidence="1">
    <location>
        <begin position="1"/>
        <end position="15"/>
    </location>
</feature>
<dbReference type="AlphaFoldDB" id="A0AAV6ULZ0"/>
<dbReference type="GO" id="GO:0032798">
    <property type="term" value="C:Swi5-Sfr1 complex"/>
    <property type="evidence" value="ECO:0007669"/>
    <property type="project" value="InterPro"/>
</dbReference>
<dbReference type="GO" id="GO:0000724">
    <property type="term" value="P:double-strand break repair via homologous recombination"/>
    <property type="evidence" value="ECO:0007669"/>
    <property type="project" value="InterPro"/>
</dbReference>
<reference evidence="2 3" key="1">
    <citation type="journal article" date="2022" name="Nat. Ecol. Evol.">
        <title>A masculinizing supergene underlies an exaggerated male reproductive morph in a spider.</title>
        <authorList>
            <person name="Hendrickx F."/>
            <person name="De Corte Z."/>
            <person name="Sonet G."/>
            <person name="Van Belleghem S.M."/>
            <person name="Kostlbacher S."/>
            <person name="Vangestel C."/>
        </authorList>
    </citation>
    <scope>NUCLEOTIDE SEQUENCE [LARGE SCALE GENOMIC DNA]</scope>
    <source>
        <strain evidence="2">W744_W776</strain>
    </source>
</reference>
<keyword evidence="3" id="KW-1185">Reference proteome</keyword>
<evidence type="ECO:0008006" key="4">
    <source>
        <dbReference type="Google" id="ProtNLM"/>
    </source>
</evidence>
<dbReference type="Proteomes" id="UP000827092">
    <property type="component" value="Unassembled WGS sequence"/>
</dbReference>
<dbReference type="GO" id="GO:0003713">
    <property type="term" value="F:transcription coactivator activity"/>
    <property type="evidence" value="ECO:0007669"/>
    <property type="project" value="InterPro"/>
</dbReference>
<dbReference type="PANTHER" id="PTHR28643">
    <property type="entry name" value="SWI5-DEPENDENT RECOMBINATION DNA REPAIR PROTEIN 1 HOMOLOG"/>
    <property type="match status" value="1"/>
</dbReference>
<accession>A0AAV6ULZ0</accession>
<name>A0AAV6ULZ0_9ARAC</name>
<sequence length="286" mass="32470">MEEDINVKESDEESRGCISLTHSPYVGGNKMSSSLKDRLKRSRMHSSPLSRPSSSSFTTPVAPRSIPFANFNSSKEDSSLSVRQDSQNTMNEPCKNEAESALNIGSDFFICEKDSKVSNALVITETFQETSLEIGDNSSENPDVVLEHAKNTPITEVHQNIFDKPYGEIKEKASLNPIYSLKTDSEKANPNANQNLCLYSKEDIENAGDIEALHTMYSNLKKQSHEHEETLRKLKLVQQHHTKNNPDALNSLTTKWLRCTQLSLKRLYDLMPEPQKEEFYRKTRNR</sequence>
<feature type="compositionally biased region" description="Low complexity" evidence="1">
    <location>
        <begin position="45"/>
        <end position="56"/>
    </location>
</feature>
<evidence type="ECO:0000313" key="3">
    <source>
        <dbReference type="Proteomes" id="UP000827092"/>
    </source>
</evidence>
<organism evidence="2 3">
    <name type="scientific">Oedothorax gibbosus</name>
    <dbReference type="NCBI Taxonomy" id="931172"/>
    <lineage>
        <taxon>Eukaryota</taxon>
        <taxon>Metazoa</taxon>
        <taxon>Ecdysozoa</taxon>
        <taxon>Arthropoda</taxon>
        <taxon>Chelicerata</taxon>
        <taxon>Arachnida</taxon>
        <taxon>Araneae</taxon>
        <taxon>Araneomorphae</taxon>
        <taxon>Entelegynae</taxon>
        <taxon>Araneoidea</taxon>
        <taxon>Linyphiidae</taxon>
        <taxon>Erigoninae</taxon>
        <taxon>Oedothorax</taxon>
    </lineage>
</organism>
<dbReference type="PANTHER" id="PTHR28643:SF1">
    <property type="entry name" value="SWI5-DEPENDENT RECOMBINATION DNA REPAIR PROTEIN 1 HOMOLOG"/>
    <property type="match status" value="1"/>
</dbReference>
<feature type="region of interest" description="Disordered" evidence="1">
    <location>
        <begin position="1"/>
        <end position="93"/>
    </location>
</feature>
<comment type="caution">
    <text evidence="2">The sequence shown here is derived from an EMBL/GenBank/DDBJ whole genome shotgun (WGS) entry which is preliminary data.</text>
</comment>
<dbReference type="InterPro" id="IPR042429">
    <property type="entry name" value="SFR1"/>
</dbReference>
<gene>
    <name evidence="2" type="ORF">JTE90_019336</name>
</gene>
<dbReference type="EMBL" id="JAFNEN010000363">
    <property type="protein sequence ID" value="KAG8184734.1"/>
    <property type="molecule type" value="Genomic_DNA"/>
</dbReference>
<feature type="compositionally biased region" description="Polar residues" evidence="1">
    <location>
        <begin position="79"/>
        <end position="91"/>
    </location>
</feature>
<evidence type="ECO:0000313" key="2">
    <source>
        <dbReference type="EMBL" id="KAG8184734.1"/>
    </source>
</evidence>
<evidence type="ECO:0000256" key="1">
    <source>
        <dbReference type="SAM" id="MobiDB-lite"/>
    </source>
</evidence>